<dbReference type="GO" id="GO:0016757">
    <property type="term" value="F:glycosyltransferase activity"/>
    <property type="evidence" value="ECO:0007669"/>
    <property type="project" value="UniProtKB-KW"/>
</dbReference>
<dbReference type="PANTHER" id="PTHR46656">
    <property type="entry name" value="PUTATIVE-RELATED"/>
    <property type="match status" value="1"/>
</dbReference>
<gene>
    <name evidence="1" type="ORF">ABEG18_07050</name>
</gene>
<sequence length="406" mass="44688">MTLAHFVHELWRRLPARQRRTAYAWLSAAVAPRPDPSAPAKAGPPWIVAGVLRSPSGLGQTARLALASLRDHGPGAAAIDLTSALMQPASLPELDAADCPLGPGTILLYVTPPNMPRALAAIGRKRLKGKRLVAVWVWELERLPDSWVEQARFVHEIAAPTHFAAEAIARSTGRQVRRLRYPLALEPSLERQQPVGPFKIGFAFDIASTEARKNPWDLIQAFEAAFGLKDDVLLSIKTRSADYDRQAWEHLQSRISAMGARAELFCEDWSRERTLAWMASLDLYASLHRSEGFGLTLAEAMHQGVPVLATNWSATAEFVDAQVGFPVPYVLVPVEDRQQRHDVEEGRWAQPEVAAAAEILRKCYVNRGTLAAIGLAGRRRIEDEFSASGFISDLGVLSGAHPQRSE</sequence>
<dbReference type="RefSeq" id="WP_406857375.1">
    <property type="nucleotide sequence ID" value="NZ_CP157484.1"/>
</dbReference>
<dbReference type="PANTHER" id="PTHR46656:SF3">
    <property type="entry name" value="PUTATIVE-RELATED"/>
    <property type="match status" value="1"/>
</dbReference>
<dbReference type="Gene3D" id="3.40.50.2000">
    <property type="entry name" value="Glycogen Phosphorylase B"/>
    <property type="match status" value="1"/>
</dbReference>
<dbReference type="EMBL" id="CP157484">
    <property type="protein sequence ID" value="XBO40514.1"/>
    <property type="molecule type" value="Genomic_DNA"/>
</dbReference>
<dbReference type="SUPFAM" id="SSF53756">
    <property type="entry name" value="UDP-Glycosyltransferase/glycogen phosphorylase"/>
    <property type="match status" value="1"/>
</dbReference>
<proteinExistence type="predicted"/>
<dbReference type="AlphaFoldDB" id="A0AAU7JKE1"/>
<keyword evidence="1" id="KW-0808">Transferase</keyword>
<dbReference type="EC" id="2.4.-.-" evidence="1"/>
<name>A0AAU7JKE1_9HYPH</name>
<accession>A0AAU7JKE1</accession>
<keyword evidence="1" id="KW-0328">Glycosyltransferase</keyword>
<reference evidence="1" key="1">
    <citation type="submission" date="2024-05" db="EMBL/GenBank/DDBJ databases">
        <authorList>
            <person name="Kim S."/>
            <person name="Heo J."/>
            <person name="Choi H."/>
            <person name="Choi Y."/>
            <person name="Kwon S.-W."/>
            <person name="Kim Y."/>
        </authorList>
    </citation>
    <scope>NUCLEOTIDE SEQUENCE</scope>
    <source>
        <strain evidence="1">KACC 23698</strain>
    </source>
</reference>
<organism evidence="1">
    <name type="scientific">Alsobacter sp. KACC 23698</name>
    <dbReference type="NCBI Taxonomy" id="3149229"/>
    <lineage>
        <taxon>Bacteria</taxon>
        <taxon>Pseudomonadati</taxon>
        <taxon>Pseudomonadota</taxon>
        <taxon>Alphaproteobacteria</taxon>
        <taxon>Hyphomicrobiales</taxon>
        <taxon>Alsobacteraceae</taxon>
        <taxon>Alsobacter</taxon>
    </lineage>
</organism>
<evidence type="ECO:0000313" key="1">
    <source>
        <dbReference type="EMBL" id="XBO40514.1"/>
    </source>
</evidence>
<dbReference type="Pfam" id="PF13692">
    <property type="entry name" value="Glyco_trans_1_4"/>
    <property type="match status" value="1"/>
</dbReference>
<protein>
    <submittedName>
        <fullName evidence="1">Glycosyltransferase</fullName>
        <ecNumber evidence="1">2.4.-.-</ecNumber>
    </submittedName>
</protein>